<sequence length="438" mass="48540">MPAQKASPAGSGLKKTQPSAPNNAGKHPSPPNKQQPNPSRPSTPINFGIPTKLVTPPEQLAGTSTPYTQSRPTKSASPPRQKDPPPGLVSASQSEVKDVQGVRILVLEGNKPKHAKPGEAIFDCVASVISLAVDILECRPSFYVLLKIVEKTAGARHDLLWLQNLGDSDSGFEPAVSDYLESTRASFPHVLVSNKFGMQTKNGRTNKRSWKDKFDPKAAAAIELSGMLVSRLVTMYTSLKTEDSPILRTRFRTLHVRLSFTIAHELVHAFTHYLIRNKRRHTPPKVTAGGYGNSEVGESGRFWERELAGGVVDMRLSANGTEMVALRDDPLGKCYRLLNKVINDLLARDFKNSLRPDGGKLIDREHKDVLAEHISPKRWTDSYKNMFDEEEVQGLEELNPDLLDELFGPKTRKEPKYNISGQNARKFAMGPRKMLHST</sequence>
<proteinExistence type="predicted"/>
<organism evidence="2 3">
    <name type="scientific">Corynascus novoguineensis</name>
    <dbReference type="NCBI Taxonomy" id="1126955"/>
    <lineage>
        <taxon>Eukaryota</taxon>
        <taxon>Fungi</taxon>
        <taxon>Dikarya</taxon>
        <taxon>Ascomycota</taxon>
        <taxon>Pezizomycotina</taxon>
        <taxon>Sordariomycetes</taxon>
        <taxon>Sordariomycetidae</taxon>
        <taxon>Sordariales</taxon>
        <taxon>Chaetomiaceae</taxon>
        <taxon>Corynascus</taxon>
    </lineage>
</organism>
<evidence type="ECO:0000313" key="3">
    <source>
        <dbReference type="Proteomes" id="UP001303647"/>
    </source>
</evidence>
<feature type="compositionally biased region" description="Polar residues" evidence="1">
    <location>
        <begin position="61"/>
        <end position="78"/>
    </location>
</feature>
<evidence type="ECO:0000313" key="2">
    <source>
        <dbReference type="EMBL" id="KAK4247302.1"/>
    </source>
</evidence>
<evidence type="ECO:0000256" key="1">
    <source>
        <dbReference type="SAM" id="MobiDB-lite"/>
    </source>
</evidence>
<dbReference type="AlphaFoldDB" id="A0AAN7CU54"/>
<feature type="compositionally biased region" description="Pro residues" evidence="1">
    <location>
        <begin position="28"/>
        <end position="41"/>
    </location>
</feature>
<keyword evidence="3" id="KW-1185">Reference proteome</keyword>
<dbReference type="EMBL" id="MU857656">
    <property type="protein sequence ID" value="KAK4247302.1"/>
    <property type="molecule type" value="Genomic_DNA"/>
</dbReference>
<feature type="region of interest" description="Disordered" evidence="1">
    <location>
        <begin position="1"/>
        <end position="94"/>
    </location>
</feature>
<protein>
    <submittedName>
        <fullName evidence="2">Uncharacterized protein</fullName>
    </submittedName>
</protein>
<reference evidence="2" key="1">
    <citation type="journal article" date="2023" name="Mol. Phylogenet. Evol.">
        <title>Genome-scale phylogeny and comparative genomics of the fungal order Sordariales.</title>
        <authorList>
            <person name="Hensen N."/>
            <person name="Bonometti L."/>
            <person name="Westerberg I."/>
            <person name="Brannstrom I.O."/>
            <person name="Guillou S."/>
            <person name="Cros-Aarteil S."/>
            <person name="Calhoun S."/>
            <person name="Haridas S."/>
            <person name="Kuo A."/>
            <person name="Mondo S."/>
            <person name="Pangilinan J."/>
            <person name="Riley R."/>
            <person name="LaButti K."/>
            <person name="Andreopoulos B."/>
            <person name="Lipzen A."/>
            <person name="Chen C."/>
            <person name="Yan M."/>
            <person name="Daum C."/>
            <person name="Ng V."/>
            <person name="Clum A."/>
            <person name="Steindorff A."/>
            <person name="Ohm R.A."/>
            <person name="Martin F."/>
            <person name="Silar P."/>
            <person name="Natvig D.O."/>
            <person name="Lalanne C."/>
            <person name="Gautier V."/>
            <person name="Ament-Velasquez S.L."/>
            <person name="Kruys A."/>
            <person name="Hutchinson M.I."/>
            <person name="Powell A.J."/>
            <person name="Barry K."/>
            <person name="Miller A.N."/>
            <person name="Grigoriev I.V."/>
            <person name="Debuchy R."/>
            <person name="Gladieux P."/>
            <person name="Hiltunen Thoren M."/>
            <person name="Johannesson H."/>
        </authorList>
    </citation>
    <scope>NUCLEOTIDE SEQUENCE</scope>
    <source>
        <strain evidence="2">CBS 359.72</strain>
    </source>
</reference>
<name>A0AAN7CU54_9PEZI</name>
<reference evidence="2" key="2">
    <citation type="submission" date="2023-05" db="EMBL/GenBank/DDBJ databases">
        <authorList>
            <consortium name="Lawrence Berkeley National Laboratory"/>
            <person name="Steindorff A."/>
            <person name="Hensen N."/>
            <person name="Bonometti L."/>
            <person name="Westerberg I."/>
            <person name="Brannstrom I.O."/>
            <person name="Guillou S."/>
            <person name="Cros-Aarteil S."/>
            <person name="Calhoun S."/>
            <person name="Haridas S."/>
            <person name="Kuo A."/>
            <person name="Mondo S."/>
            <person name="Pangilinan J."/>
            <person name="Riley R."/>
            <person name="Labutti K."/>
            <person name="Andreopoulos B."/>
            <person name="Lipzen A."/>
            <person name="Chen C."/>
            <person name="Yanf M."/>
            <person name="Daum C."/>
            <person name="Ng V."/>
            <person name="Clum A."/>
            <person name="Ohm R."/>
            <person name="Martin F."/>
            <person name="Silar P."/>
            <person name="Natvig D."/>
            <person name="Lalanne C."/>
            <person name="Gautier V."/>
            <person name="Ament-Velasquez S.L."/>
            <person name="Kruys A."/>
            <person name="Hutchinson M.I."/>
            <person name="Powell A.J."/>
            <person name="Barry K."/>
            <person name="Miller A.N."/>
            <person name="Grigoriev I.V."/>
            <person name="Debuchy R."/>
            <person name="Gladieux P."/>
            <person name="Thoren M.H."/>
            <person name="Johannesson H."/>
        </authorList>
    </citation>
    <scope>NUCLEOTIDE SEQUENCE</scope>
    <source>
        <strain evidence="2">CBS 359.72</strain>
    </source>
</reference>
<accession>A0AAN7CU54</accession>
<gene>
    <name evidence="2" type="ORF">C7999DRAFT_14622</name>
</gene>
<comment type="caution">
    <text evidence="2">The sequence shown here is derived from an EMBL/GenBank/DDBJ whole genome shotgun (WGS) entry which is preliminary data.</text>
</comment>
<dbReference type="Proteomes" id="UP001303647">
    <property type="component" value="Unassembled WGS sequence"/>
</dbReference>